<dbReference type="AlphaFoldDB" id="A0A9P4IA70"/>
<evidence type="ECO:0000259" key="2">
    <source>
        <dbReference type="PROSITE" id="PS50904"/>
    </source>
</evidence>
<sequence>MVKFYTTNYSYDFPLPTVSLAYFLRYPNPYSKHVVSSDVIERRFDSETHRLHTTRLHLKKSKLPSAVLRLLPKSFMGSKEKGGDGESYILETSTVDMKSGYMVTESRNLDWTGVLSVVERQVYTSARDTSTLSEHSSDSRRPLSSDGRTDVETTVTLRSPFGEQKWKQRRSRDYGPDSNLPSAQTTTSSSSFEVEAPPKIGFFRSWGTQSLQRSIETLGLRRTEKSQPNATEGMKVVLERFRQGGTVGVIEGMRKDRPEMFAGAGAGSAWRHVKGPDDGDSDIV</sequence>
<dbReference type="PROSITE" id="PS50904">
    <property type="entry name" value="PRELI_MSF1"/>
    <property type="match status" value="1"/>
</dbReference>
<evidence type="ECO:0000313" key="4">
    <source>
        <dbReference type="Proteomes" id="UP000799772"/>
    </source>
</evidence>
<dbReference type="EMBL" id="ML978131">
    <property type="protein sequence ID" value="KAF2095708.1"/>
    <property type="molecule type" value="Genomic_DNA"/>
</dbReference>
<evidence type="ECO:0000256" key="1">
    <source>
        <dbReference type="SAM" id="MobiDB-lite"/>
    </source>
</evidence>
<dbReference type="Proteomes" id="UP000799772">
    <property type="component" value="Unassembled WGS sequence"/>
</dbReference>
<dbReference type="OrthoDB" id="341300at2759"/>
<proteinExistence type="predicted"/>
<protein>
    <recommendedName>
        <fullName evidence="2">PRELI/MSF1 domain-containing protein</fullName>
    </recommendedName>
</protein>
<dbReference type="GO" id="GO:0005758">
    <property type="term" value="C:mitochondrial intermembrane space"/>
    <property type="evidence" value="ECO:0007669"/>
    <property type="project" value="InterPro"/>
</dbReference>
<keyword evidence="4" id="KW-1185">Reference proteome</keyword>
<gene>
    <name evidence="3" type="ORF">NA57DRAFT_68009</name>
</gene>
<reference evidence="3" key="1">
    <citation type="journal article" date="2020" name="Stud. Mycol.">
        <title>101 Dothideomycetes genomes: a test case for predicting lifestyles and emergence of pathogens.</title>
        <authorList>
            <person name="Haridas S."/>
            <person name="Albert R."/>
            <person name="Binder M."/>
            <person name="Bloem J."/>
            <person name="Labutti K."/>
            <person name="Salamov A."/>
            <person name="Andreopoulos B."/>
            <person name="Baker S."/>
            <person name="Barry K."/>
            <person name="Bills G."/>
            <person name="Bluhm B."/>
            <person name="Cannon C."/>
            <person name="Castanera R."/>
            <person name="Culley D."/>
            <person name="Daum C."/>
            <person name="Ezra D."/>
            <person name="Gonzalez J."/>
            <person name="Henrissat B."/>
            <person name="Kuo A."/>
            <person name="Liang C."/>
            <person name="Lipzen A."/>
            <person name="Lutzoni F."/>
            <person name="Magnuson J."/>
            <person name="Mondo S."/>
            <person name="Nolan M."/>
            <person name="Ohm R."/>
            <person name="Pangilinan J."/>
            <person name="Park H.-J."/>
            <person name="Ramirez L."/>
            <person name="Alfaro M."/>
            <person name="Sun H."/>
            <person name="Tritt A."/>
            <person name="Yoshinaga Y."/>
            <person name="Zwiers L.-H."/>
            <person name="Turgeon B."/>
            <person name="Goodwin S."/>
            <person name="Spatafora J."/>
            <person name="Crous P."/>
            <person name="Grigoriev I."/>
        </authorList>
    </citation>
    <scope>NUCLEOTIDE SEQUENCE</scope>
    <source>
        <strain evidence="3">CBS 133067</strain>
    </source>
</reference>
<comment type="caution">
    <text evidence="3">The sequence shown here is derived from an EMBL/GenBank/DDBJ whole genome shotgun (WGS) entry which is preliminary data.</text>
</comment>
<feature type="region of interest" description="Disordered" evidence="1">
    <location>
        <begin position="126"/>
        <end position="193"/>
    </location>
</feature>
<dbReference type="InterPro" id="IPR006797">
    <property type="entry name" value="PRELI/MSF1_dom"/>
</dbReference>
<feature type="domain" description="PRELI/MSF1" evidence="2">
    <location>
        <begin position="2"/>
        <end position="184"/>
    </location>
</feature>
<feature type="compositionally biased region" description="Basic and acidic residues" evidence="1">
    <location>
        <begin position="135"/>
        <end position="151"/>
    </location>
</feature>
<dbReference type="InterPro" id="IPR037365">
    <property type="entry name" value="Slowmo/Ups"/>
</dbReference>
<dbReference type="PANTHER" id="PTHR11158">
    <property type="entry name" value="MSF1/PX19 RELATED"/>
    <property type="match status" value="1"/>
</dbReference>
<accession>A0A9P4IA70</accession>
<name>A0A9P4IA70_9PEZI</name>
<feature type="compositionally biased region" description="Polar residues" evidence="1">
    <location>
        <begin position="179"/>
        <end position="192"/>
    </location>
</feature>
<evidence type="ECO:0000313" key="3">
    <source>
        <dbReference type="EMBL" id="KAF2095708.1"/>
    </source>
</evidence>
<organism evidence="3 4">
    <name type="scientific">Rhizodiscina lignyota</name>
    <dbReference type="NCBI Taxonomy" id="1504668"/>
    <lineage>
        <taxon>Eukaryota</taxon>
        <taxon>Fungi</taxon>
        <taxon>Dikarya</taxon>
        <taxon>Ascomycota</taxon>
        <taxon>Pezizomycotina</taxon>
        <taxon>Dothideomycetes</taxon>
        <taxon>Pleosporomycetidae</taxon>
        <taxon>Aulographales</taxon>
        <taxon>Rhizodiscinaceae</taxon>
        <taxon>Rhizodiscina</taxon>
    </lineage>
</organism>
<dbReference type="Pfam" id="PF04707">
    <property type="entry name" value="PRELI"/>
    <property type="match status" value="1"/>
</dbReference>